<feature type="non-terminal residue" evidence="1">
    <location>
        <position position="1"/>
    </location>
</feature>
<evidence type="ECO:0000313" key="3">
    <source>
        <dbReference type="Proteomes" id="UP000708208"/>
    </source>
</evidence>
<accession>A0A8J2J5P2</accession>
<evidence type="ECO:0000313" key="2">
    <source>
        <dbReference type="EMBL" id="CAG7827757.1"/>
    </source>
</evidence>
<proteinExistence type="predicted"/>
<reference evidence="1" key="1">
    <citation type="submission" date="2021-06" db="EMBL/GenBank/DDBJ databases">
        <authorList>
            <person name="Hodson N. C."/>
            <person name="Mongue J. A."/>
            <person name="Jaron S. K."/>
        </authorList>
    </citation>
    <scope>NUCLEOTIDE SEQUENCE</scope>
</reference>
<name>A0A8J2J5P2_9HEXA</name>
<gene>
    <name evidence="1" type="ORF">AFUS01_LOCUS3546</name>
    <name evidence="2" type="ORF">AFUS01_LOCUS37723</name>
</gene>
<sequence length="13" mass="1720">MKKDIKLLFRIWE</sequence>
<keyword evidence="3" id="KW-1185">Reference proteome</keyword>
<dbReference type="EMBL" id="CAJVCH010021443">
    <property type="protein sequence ID" value="CAG7690852.1"/>
    <property type="molecule type" value="Genomic_DNA"/>
</dbReference>
<comment type="caution">
    <text evidence="1">The sequence shown here is derived from an EMBL/GenBank/DDBJ whole genome shotgun (WGS) entry which is preliminary data.</text>
</comment>
<organism evidence="1 3">
    <name type="scientific">Allacma fusca</name>
    <dbReference type="NCBI Taxonomy" id="39272"/>
    <lineage>
        <taxon>Eukaryota</taxon>
        <taxon>Metazoa</taxon>
        <taxon>Ecdysozoa</taxon>
        <taxon>Arthropoda</taxon>
        <taxon>Hexapoda</taxon>
        <taxon>Collembola</taxon>
        <taxon>Symphypleona</taxon>
        <taxon>Sminthuridae</taxon>
        <taxon>Allacma</taxon>
    </lineage>
</organism>
<dbReference type="EMBL" id="CAJVCH010544739">
    <property type="protein sequence ID" value="CAG7827757.1"/>
    <property type="molecule type" value="Genomic_DNA"/>
</dbReference>
<protein>
    <submittedName>
        <fullName evidence="1">Uncharacterized protein</fullName>
    </submittedName>
</protein>
<evidence type="ECO:0000313" key="1">
    <source>
        <dbReference type="EMBL" id="CAG7690852.1"/>
    </source>
</evidence>
<dbReference type="Proteomes" id="UP000708208">
    <property type="component" value="Unassembled WGS sequence"/>
</dbReference>